<dbReference type="InterPro" id="IPR027417">
    <property type="entry name" value="P-loop_NTPase"/>
</dbReference>
<evidence type="ECO:0000256" key="2">
    <source>
        <dbReference type="ARBA" id="ARBA00008887"/>
    </source>
</evidence>
<dbReference type="InterPro" id="IPR041658">
    <property type="entry name" value="AAA_lid_11"/>
</dbReference>
<dbReference type="Gene3D" id="1.10.8.1220">
    <property type="match status" value="1"/>
</dbReference>
<evidence type="ECO:0000259" key="16">
    <source>
        <dbReference type="Pfam" id="PF12781"/>
    </source>
</evidence>
<dbReference type="Gene3D" id="1.20.1270.280">
    <property type="match status" value="1"/>
</dbReference>
<evidence type="ECO:0000256" key="6">
    <source>
        <dbReference type="ARBA" id="ARBA00022840"/>
    </source>
</evidence>
<dbReference type="Pfam" id="PF18199">
    <property type="entry name" value="Dynein_C"/>
    <property type="match status" value="1"/>
</dbReference>
<dbReference type="InterPro" id="IPR026983">
    <property type="entry name" value="DHC"/>
</dbReference>
<reference evidence="22" key="1">
    <citation type="submission" date="2015-12" db="EMBL/GenBank/DDBJ databases">
        <title>De novo transcriptome assembly of four potential Pierce s Disease insect vectors from Arizona vineyards.</title>
        <authorList>
            <person name="Tassone E.E."/>
        </authorList>
    </citation>
    <scope>NUCLEOTIDE SEQUENCE</scope>
</reference>
<dbReference type="Pfam" id="PF22597">
    <property type="entry name" value="DYN_lid"/>
    <property type="match status" value="1"/>
</dbReference>
<feature type="domain" description="Dynein heavy chain AAA module D4" evidence="15">
    <location>
        <begin position="1025"/>
        <end position="1265"/>
    </location>
</feature>
<dbReference type="Pfam" id="PF03028">
    <property type="entry name" value="Dynein_heavy"/>
    <property type="match status" value="1"/>
</dbReference>
<evidence type="ECO:0000256" key="8">
    <source>
        <dbReference type="ARBA" id="ARBA00023054"/>
    </source>
</evidence>
<proteinExistence type="inferred from homology"/>
<protein>
    <recommendedName>
        <fullName evidence="23">Cytoplasmic dynein 2 heavy chain 1</fullName>
    </recommendedName>
</protein>
<evidence type="ECO:0000259" key="14">
    <source>
        <dbReference type="Pfam" id="PF12777"/>
    </source>
</evidence>
<dbReference type="Gene3D" id="1.20.58.1120">
    <property type="match status" value="1"/>
</dbReference>
<evidence type="ECO:0000256" key="7">
    <source>
        <dbReference type="ARBA" id="ARBA00023017"/>
    </source>
</evidence>
<dbReference type="Pfam" id="PF21264">
    <property type="entry name" value="DYNC2H1_AAA_dom"/>
    <property type="match status" value="1"/>
</dbReference>
<dbReference type="InterPro" id="IPR035706">
    <property type="entry name" value="AAA_9"/>
</dbReference>
<keyword evidence="5" id="KW-0547">Nucleotide-binding</keyword>
<feature type="domain" description="Dynein heavy chain ATP-binding dynein motor region" evidence="16">
    <location>
        <begin position="1643"/>
        <end position="1856"/>
    </location>
</feature>
<dbReference type="GO" id="GO:0030286">
    <property type="term" value="C:dynein complex"/>
    <property type="evidence" value="ECO:0007669"/>
    <property type="project" value="UniProtKB-KW"/>
</dbReference>
<sequence length="2651" mass="299730">ALKELLKTLKDQLEMYTGNLLELTSGSNGDRDSVVLDLKLKALLLDTIYHISVVSDLLEKHVSIVDDWNWQRRLRFYVREDKTVIVRMVDAQFEYSYEYQGNAAQLVHTPLTERCYLTLTQAMSMGLGGNPYGPAGTGKTESVKALGGLLGRQVLVFNCDEGIDAQSLTRILIGLVKCGAWGCFDEFNRLEEATLSAISMQIHPIQDALKNSTKTVKLLDKEIEVNGNTAIFVTLNPAGNGYAGRQKLPDNLKQLFRPIAMSKPDDKLIAEVILYCEGFKYAPTIASKLVSLFDLSRQLLSKQQHYDWGLRALKTVVSGCGSALMHARLSKTAVSGELEELTLCVKALRLNILSKLTFEDCRNFDALVQDIFPGIKFELSSHEKLADMLLQTYEDLNLIFTERQAQKCVELYEQIQQRIGVVVVGPSGSGKSTIRRLVQKALIKLGVKVRQYTINAKAIGHTQLLGSIDLDTRQWTDGVLSKTAQIVYNEPSDVESWIVFDGDVDPEWIESLNSVLDDNHLLTLPSGWRIQFGPNVHFLFETHDLSLASPATISRTGMILLSEEDVDDKNIVNAWLKTTPEHLSGILSAFIEEYFYKALSWILEKGQLALNCSKTVILRSGLSHLNSITSKSKFTVSLINGFGANLTVGSKKEFFKQVIEWTGEFLPDYNLPQYCFYDSLRDCIDLHVTETKLTSNKIILTAQIKAASDIIVPWLHSGQSFIVLGESGCGKSSLLDYCFSQIRNVEVATVHCSAQITPFHILQKLYQMCLTVSNNTGRVLKPANTDKLILHLKNIHLVKPDKWGTRMLTSWLHQVLTYGAFYDSNLEWVGLENIQLVFSMNSADGLNPRFISLNNIFSMSSLDKSELKTLCSAMIQHKLPTCQQYSSLAAAMVNVFQQVKESFSCFEHPHYIFTFCDISNWCFGILRYKPTDNRSLIEALFYEAICQFGDKLVKDEDKSKLFSILNTIFNNEFNMSPTIENFKDILYLSKPESVSNSEPAPLLCLNNEECKLVIEKTVNHLGLKNIIILPELIQLVAKIDKVLTAPQGSLLLAGKAGVGRKTALQIVASRHNAKVYSLLMTYGYNINNFKNDLKSAMQLAGVEGEQVYLIIEDHNIVHLEFLDIINSLLSCGEVPGLYHTEELEAIAAPLKETAAQNNFEGNLSQYFSYQVHSNLHIILVLDCTHPKFTSYCANNPALLKFCTCVWLDSWSNTSLYSIPKILSSREKICENSTDDIFSTDLLEKFALIHNDCGKFTDTSPRRYLMFVSTFFHIYKHCKGSISETQGRLQAGVSKLAEARKVVDSLKLEAANQETLLAEKQGNATAALEMITLTMSNANVQRGDMDTLMIQTEKENSILVARKKEIDAELAEIEPLIKEACAAVGNIKSEALSEIRSLRAPPEVIRDILEGVLRLMGIQDTSWNSMKTFLSKRGVKEDIRCFEVRNITRENRESVETLLIEKKDSFLAKTAKRASVAAAPLAAWVTANVKYSQVLEKIKPLEREQANLLRNLKTAENKIGELSTGLKTVDKTVEDLKKRLNLFTKEAAEIEIHLNKAQETIHAAESLVFKLDEEYSRWKHQLNELSKELKILPQNSILASAFVTYLSSCSQDIRRSMVIEWTKLIGLEEFTLMNFLGSERQQLTWQTQGLPSEKLLMENALIIETLSGMDSENSFCPLLMDPSSCATEWMKNYLSGHNVEVTSQTSSKFNTSLDLAIRFGKVLVVQDVDYIDPVLFTILRGDTNQLDVKSSFRLFLTTRNIQADIESHISAVISKINFTTTEAGLAQQLVQCALKLEKPELEIRQQDLLRREEELKLSLDQLQQNVLQQLASSEGDILQNKELLRSLNETKQSSSDISESLAESSKLKANLITECGMYQPLAEYASKLYFSVGNLSKINNMYQISIPTILKLFQKTLSSCSNVDVITKKQKFLQAVYLYFARSVYKSDRLILALHLVHNSFSNLFKEKEWDLLIGHVITEDKANINQIKKDIPSWISYDRSYDVYLLQNTLPELYNQLYLEKEDIWQQFPQKPVPMNLTSFQHVLLVQALCPDLLHSALTDFALQNLGLLVLSPPPLKLSQLLSESSVSEPILIITSPGSDPSEELRNLAKNLKVKYNEVSLGEGQELFALQLFVEAGTQGNWLCLKNLHLMISWLPTLEKELQNLEAHPSFKLWLTTEPNDKFPSMLASCCLRVVYEAPQGVKRNLRQTYNSWEMYKEINKSLFILAWFHAIVQERRIYIPQGWTKAYEFNDSDLAAAVQVLLTRLNKDGKNIRWDFIQGLCESAIYGARVENSYDLKVISSYLRLYFTDSVLSGKQFLTHSVVIPSTNDFKEHIKTIERLPEIDLPEFFGLSPNIDKIWQRNRSKEIIHYLKDLSYTDHKYTKFDRSEWHVQLSPLLNLWKKLNQTTGYIKMKVPVVNEILPPISIFFSREFSFGVFLIQAIHNDLANISRVIKGSLLPDKDIIEFATLLMQLKTPDKWLKLWQGSTNPSLYIQSVMSKVEAMDKYKDHINTTLNLSDVFHSDIFFSALKQQSSRDMKIPVNDLVLSCNWGDCHTTKSVFTLKGIQLEGAIFDGENIVLNHENVSDFITAPLLTISWVSKTSSIVTENILTLPLYSSAERNVFVTELNASCKNNEHDKLIMAGAAFYIQS</sequence>
<keyword evidence="8 11" id="KW-0175">Coiled coil</keyword>
<feature type="domain" description="Dynein heavy chain region D6 P-loop" evidence="12">
    <location>
        <begin position="2088"/>
        <end position="2194"/>
    </location>
</feature>
<dbReference type="GO" id="GO:0051959">
    <property type="term" value="F:dynein light intermediate chain binding"/>
    <property type="evidence" value="ECO:0007669"/>
    <property type="project" value="InterPro"/>
</dbReference>
<dbReference type="EMBL" id="GEDC01031726">
    <property type="protein sequence ID" value="JAS05572.1"/>
    <property type="molecule type" value="Transcribed_RNA"/>
</dbReference>
<evidence type="ECO:0000259" key="19">
    <source>
        <dbReference type="Pfam" id="PF21264"/>
    </source>
</evidence>
<dbReference type="Pfam" id="PF12781">
    <property type="entry name" value="AAA_9"/>
    <property type="match status" value="1"/>
</dbReference>
<keyword evidence="10" id="KW-0206">Cytoskeleton</keyword>
<dbReference type="Gene3D" id="1.20.920.20">
    <property type="match status" value="1"/>
</dbReference>
<keyword evidence="3" id="KW-0963">Cytoplasm</keyword>
<dbReference type="InterPro" id="IPR054354">
    <property type="entry name" value="DYNC2H1-like_lid"/>
</dbReference>
<dbReference type="SUPFAM" id="SSF52540">
    <property type="entry name" value="P-loop containing nucleoside triphosphate hydrolases"/>
    <property type="match status" value="4"/>
</dbReference>
<evidence type="ECO:0000259" key="13">
    <source>
        <dbReference type="Pfam" id="PF12774"/>
    </source>
</evidence>
<dbReference type="PANTHER" id="PTHR45703:SF22">
    <property type="entry name" value="DYNEIN CYTOPLASMIC 2 HEAVY CHAIN 1"/>
    <property type="match status" value="1"/>
</dbReference>
<dbReference type="InterPro" id="IPR024743">
    <property type="entry name" value="Dynein_HC_stalk"/>
</dbReference>
<evidence type="ECO:0000313" key="21">
    <source>
        <dbReference type="EMBL" id="JAS05572.1"/>
    </source>
</evidence>
<feature type="domain" description="Dynein heavy chain coiled coil stalk" evidence="14">
    <location>
        <begin position="1287"/>
        <end position="1617"/>
    </location>
</feature>
<feature type="domain" description="Dynein 2 heavy chain 1 cytoplasmic ATPase lid" evidence="20">
    <location>
        <begin position="872"/>
        <end position="958"/>
    </location>
</feature>
<evidence type="ECO:0000313" key="22">
    <source>
        <dbReference type="EMBL" id="JAS23951.1"/>
    </source>
</evidence>
<dbReference type="EMBL" id="GEDC01013347">
    <property type="protein sequence ID" value="JAS23951.1"/>
    <property type="molecule type" value="Transcribed_RNA"/>
</dbReference>
<dbReference type="InterPro" id="IPR043157">
    <property type="entry name" value="Dynein_AAA1S"/>
</dbReference>
<dbReference type="Gene3D" id="1.10.8.720">
    <property type="entry name" value="Region D6 of dynein motor"/>
    <property type="match status" value="1"/>
</dbReference>
<evidence type="ECO:0000256" key="11">
    <source>
        <dbReference type="SAM" id="Coils"/>
    </source>
</evidence>
<dbReference type="InterPro" id="IPR042219">
    <property type="entry name" value="AAA_lid_11_sf"/>
</dbReference>
<evidence type="ECO:0000256" key="5">
    <source>
        <dbReference type="ARBA" id="ARBA00022741"/>
    </source>
</evidence>
<evidence type="ECO:0000256" key="9">
    <source>
        <dbReference type="ARBA" id="ARBA00023175"/>
    </source>
</evidence>
<evidence type="ECO:0000259" key="12">
    <source>
        <dbReference type="Pfam" id="PF03028"/>
    </source>
</evidence>
<evidence type="ECO:0000259" key="15">
    <source>
        <dbReference type="Pfam" id="PF12780"/>
    </source>
</evidence>
<dbReference type="GO" id="GO:0008569">
    <property type="term" value="F:minus-end-directed microtubule motor activity"/>
    <property type="evidence" value="ECO:0007669"/>
    <property type="project" value="InterPro"/>
</dbReference>
<feature type="domain" description="Cytoplasmic dynein 2 heavy chain 1 AAA+ ATPase" evidence="19">
    <location>
        <begin position="569"/>
        <end position="662"/>
    </location>
</feature>
<dbReference type="InterPro" id="IPR004273">
    <property type="entry name" value="Dynein_heavy_D6_P-loop"/>
</dbReference>
<evidence type="ECO:0000259" key="18">
    <source>
        <dbReference type="Pfam" id="PF18199"/>
    </source>
</evidence>
<feature type="domain" description="Dynein heavy chain AAA lid" evidence="17">
    <location>
        <begin position="2220"/>
        <end position="2355"/>
    </location>
</feature>
<dbReference type="FunFam" id="1.20.920.20:FF:000002">
    <property type="entry name" value="Cytoplasmic dynein 1 heavy chain"/>
    <property type="match status" value="1"/>
</dbReference>
<evidence type="ECO:0000256" key="10">
    <source>
        <dbReference type="ARBA" id="ARBA00023212"/>
    </source>
</evidence>
<evidence type="ECO:0008006" key="23">
    <source>
        <dbReference type="Google" id="ProtNLM"/>
    </source>
</evidence>
<dbReference type="InterPro" id="IPR024317">
    <property type="entry name" value="Dynein_heavy_chain_D4_dom"/>
</dbReference>
<dbReference type="Gene3D" id="3.10.490.20">
    <property type="match status" value="1"/>
</dbReference>
<evidence type="ECO:0000256" key="3">
    <source>
        <dbReference type="ARBA" id="ARBA00022490"/>
    </source>
</evidence>
<keyword evidence="4" id="KW-0493">Microtubule</keyword>
<comment type="subcellular location">
    <subcellularLocation>
        <location evidence="1">Cytoplasm</location>
        <location evidence="1">Cytoskeleton</location>
    </subcellularLocation>
</comment>
<evidence type="ECO:0000256" key="1">
    <source>
        <dbReference type="ARBA" id="ARBA00004245"/>
    </source>
</evidence>
<dbReference type="InterPro" id="IPR035699">
    <property type="entry name" value="AAA_6"/>
</dbReference>
<dbReference type="GO" id="GO:0045505">
    <property type="term" value="F:dynein intermediate chain binding"/>
    <property type="evidence" value="ECO:0007669"/>
    <property type="project" value="InterPro"/>
</dbReference>
<keyword evidence="6" id="KW-0067">ATP-binding</keyword>
<organism evidence="22">
    <name type="scientific">Clastoptera arizonana</name>
    <name type="common">Arizona spittle bug</name>
    <dbReference type="NCBI Taxonomy" id="38151"/>
    <lineage>
        <taxon>Eukaryota</taxon>
        <taxon>Metazoa</taxon>
        <taxon>Ecdysozoa</taxon>
        <taxon>Arthropoda</taxon>
        <taxon>Hexapoda</taxon>
        <taxon>Insecta</taxon>
        <taxon>Pterygota</taxon>
        <taxon>Neoptera</taxon>
        <taxon>Paraneoptera</taxon>
        <taxon>Hemiptera</taxon>
        <taxon>Auchenorrhyncha</taxon>
        <taxon>Cercopoidea</taxon>
        <taxon>Clastopteridae</taxon>
        <taxon>Clastoptera</taxon>
    </lineage>
</organism>
<dbReference type="InterPro" id="IPR043160">
    <property type="entry name" value="Dynein_C_barrel"/>
</dbReference>
<feature type="non-terminal residue" evidence="22">
    <location>
        <position position="1"/>
    </location>
</feature>
<keyword evidence="9" id="KW-0505">Motor protein</keyword>
<dbReference type="GO" id="GO:0007018">
    <property type="term" value="P:microtubule-based movement"/>
    <property type="evidence" value="ECO:0007669"/>
    <property type="project" value="InterPro"/>
</dbReference>
<dbReference type="Pfam" id="PF12775">
    <property type="entry name" value="AAA_7"/>
    <property type="match status" value="1"/>
</dbReference>
<dbReference type="GO" id="GO:0005524">
    <property type="term" value="F:ATP binding"/>
    <property type="evidence" value="ECO:0007669"/>
    <property type="project" value="UniProtKB-KW"/>
</dbReference>
<dbReference type="Gene3D" id="3.40.50.300">
    <property type="entry name" value="P-loop containing nucleotide triphosphate hydrolases"/>
    <property type="match status" value="5"/>
</dbReference>
<dbReference type="Pfam" id="PF12777">
    <property type="entry name" value="MT"/>
    <property type="match status" value="1"/>
</dbReference>
<dbReference type="FunFam" id="3.40.50.300:FF:000071">
    <property type="entry name" value="Cytoplasmic dynein heavy chain 1"/>
    <property type="match status" value="1"/>
</dbReference>
<accession>A0A1B6DE21</accession>
<evidence type="ECO:0000259" key="17">
    <source>
        <dbReference type="Pfam" id="PF18198"/>
    </source>
</evidence>
<dbReference type="GO" id="GO:0005874">
    <property type="term" value="C:microtubule"/>
    <property type="evidence" value="ECO:0007669"/>
    <property type="project" value="UniProtKB-KW"/>
</dbReference>
<feature type="domain" description="Dynein heavy chain C-terminal" evidence="18">
    <location>
        <begin position="2395"/>
        <end position="2648"/>
    </location>
</feature>
<dbReference type="InterPro" id="IPR049400">
    <property type="entry name" value="DYNC2H1_AAA_dom"/>
</dbReference>
<dbReference type="Gene3D" id="1.10.8.710">
    <property type="match status" value="1"/>
</dbReference>
<dbReference type="Pfam" id="PF18198">
    <property type="entry name" value="AAA_lid_11"/>
    <property type="match status" value="1"/>
</dbReference>
<dbReference type="Pfam" id="PF12774">
    <property type="entry name" value="AAA_6"/>
    <property type="match status" value="1"/>
</dbReference>
<dbReference type="Pfam" id="PF12780">
    <property type="entry name" value="AAA_8"/>
    <property type="match status" value="1"/>
</dbReference>
<name>A0A1B6DE21_9HEMI</name>
<keyword evidence="7" id="KW-0243">Dynein</keyword>
<feature type="domain" description="Dynein heavy chain hydrolytic ATP-binding dynein motor region" evidence="13">
    <location>
        <begin position="95"/>
        <end position="432"/>
    </location>
</feature>
<dbReference type="Gene3D" id="1.20.920.30">
    <property type="match status" value="1"/>
</dbReference>
<feature type="coiled-coil region" evidence="11">
    <location>
        <begin position="1497"/>
        <end position="1587"/>
    </location>
</feature>
<comment type="similarity">
    <text evidence="2">Belongs to the dynein heavy chain family.</text>
</comment>
<dbReference type="InterPro" id="IPR041228">
    <property type="entry name" value="Dynein_C"/>
</dbReference>
<dbReference type="Gene3D" id="6.10.140.1060">
    <property type="match status" value="1"/>
</dbReference>
<evidence type="ECO:0000256" key="4">
    <source>
        <dbReference type="ARBA" id="ARBA00022701"/>
    </source>
</evidence>
<feature type="coiled-coil region" evidence="11">
    <location>
        <begin position="1295"/>
        <end position="1322"/>
    </location>
</feature>
<dbReference type="PANTHER" id="PTHR45703">
    <property type="entry name" value="DYNEIN HEAVY CHAIN"/>
    <property type="match status" value="1"/>
</dbReference>
<evidence type="ECO:0000259" key="20">
    <source>
        <dbReference type="Pfam" id="PF22597"/>
    </source>
</evidence>
<gene>
    <name evidence="21" type="ORF">g.18909</name>
    <name evidence="22" type="ORF">g.18917</name>
</gene>